<comment type="caution">
    <text evidence="1">The sequence shown here is derived from an EMBL/GenBank/DDBJ whole genome shotgun (WGS) entry which is preliminary data.</text>
</comment>
<name>A0A645FQ62_9ZZZZ</name>
<proteinExistence type="predicted"/>
<evidence type="ECO:0000313" key="1">
    <source>
        <dbReference type="EMBL" id="MPN16567.1"/>
    </source>
</evidence>
<gene>
    <name evidence="1" type="ORF">SDC9_163912</name>
</gene>
<reference evidence="1" key="1">
    <citation type="submission" date="2019-08" db="EMBL/GenBank/DDBJ databases">
        <authorList>
            <person name="Kucharzyk K."/>
            <person name="Murdoch R.W."/>
            <person name="Higgins S."/>
            <person name="Loffler F."/>
        </authorList>
    </citation>
    <scope>NUCLEOTIDE SEQUENCE</scope>
</reference>
<protein>
    <submittedName>
        <fullName evidence="1">Uncharacterized protein</fullName>
    </submittedName>
</protein>
<dbReference type="EMBL" id="VSSQ01063543">
    <property type="protein sequence ID" value="MPN16567.1"/>
    <property type="molecule type" value="Genomic_DNA"/>
</dbReference>
<accession>A0A645FQ62</accession>
<organism evidence="1">
    <name type="scientific">bioreactor metagenome</name>
    <dbReference type="NCBI Taxonomy" id="1076179"/>
    <lineage>
        <taxon>unclassified sequences</taxon>
        <taxon>metagenomes</taxon>
        <taxon>ecological metagenomes</taxon>
    </lineage>
</organism>
<dbReference type="AlphaFoldDB" id="A0A645FQ62"/>
<sequence>MALKIGNRNVVQLLGGHTDFGRPGQQVERLLYNASCHIHLFDVGGGLDRDTAHFASTAQISASTMSISLSPFTVCSRPLFA</sequence>